<dbReference type="Pfam" id="PF00534">
    <property type="entry name" value="Glycos_transf_1"/>
    <property type="match status" value="1"/>
</dbReference>
<dbReference type="GO" id="GO:0016757">
    <property type="term" value="F:glycosyltransferase activity"/>
    <property type="evidence" value="ECO:0007669"/>
    <property type="project" value="InterPro"/>
</dbReference>
<sequence>MLGLLYFWRLEKEKWFDGIIEMILKFEENSQELPFQIFIFWEGSGETKIQELASKHKQIHFFWRQNLTTIKRYIENCNYCLMPSECLESFWLSALNAIKRWLPVIWYARWGLKDFISNELDLTHQHGTTTWEKLYNTIKNLSTNVSLEKGRLGGIYSLINNYSKDSRILRFHALAGKSVKKIIIVSDFINKIGGIETYINDVKTLLEQHGYEVELCGWKLPSGIIGKLARYLWIITGLGNFREAIKLNRKIKKMKPDLIRYNSVMRYLGRAPIRISKHTSAKKWMMFHDLGYFYPFPSQLTSEHQIKTPFTLKHFLASYQTNNPLKKLAITGKYFSLLLIKKQLEKRMDTFLVPSDFMKDIVHKSYHIDNEKIVTFPHFIQD</sequence>
<protein>
    <submittedName>
        <fullName evidence="3">Uncharacterized protein</fullName>
    </submittedName>
</protein>
<comment type="caution">
    <text evidence="3">The sequence shown here is derived from an EMBL/GenBank/DDBJ whole genome shotgun (WGS) entry which is preliminary data.</text>
</comment>
<dbReference type="Pfam" id="PF13439">
    <property type="entry name" value="Glyco_transf_4"/>
    <property type="match status" value="1"/>
</dbReference>
<reference evidence="3" key="1">
    <citation type="journal article" date="2012" name="Science">
        <title>Fermentation, hydrogen, and sulfur metabolism in multiple uncultivated bacterial phyla.</title>
        <authorList>
            <person name="Wrighton K.C."/>
            <person name="Thomas B.C."/>
            <person name="Sharon I."/>
            <person name="Miller C.S."/>
            <person name="Castelle C.J."/>
            <person name="VerBerkmoes N.C."/>
            <person name="Wilkins M.J."/>
            <person name="Hettich R.L."/>
            <person name="Lipton M.S."/>
            <person name="Williams K.H."/>
            <person name="Long P.E."/>
            <person name="Banfield J.F."/>
        </authorList>
    </citation>
    <scope>NUCLEOTIDE SEQUENCE [LARGE SCALE GENOMIC DNA]</scope>
</reference>
<organism evidence="3">
    <name type="scientific">uncultured bacterium</name>
    <name type="common">gcode 4</name>
    <dbReference type="NCBI Taxonomy" id="1234023"/>
    <lineage>
        <taxon>Bacteria</taxon>
        <taxon>environmental samples</taxon>
    </lineage>
</organism>
<evidence type="ECO:0000259" key="1">
    <source>
        <dbReference type="Pfam" id="PF00534"/>
    </source>
</evidence>
<dbReference type="InterPro" id="IPR028098">
    <property type="entry name" value="Glyco_trans_4-like_N"/>
</dbReference>
<evidence type="ECO:0000259" key="2">
    <source>
        <dbReference type="Pfam" id="PF13439"/>
    </source>
</evidence>
<dbReference type="InterPro" id="IPR001296">
    <property type="entry name" value="Glyco_trans_1"/>
</dbReference>
<evidence type="ECO:0000313" key="3">
    <source>
        <dbReference type="EMBL" id="EKD25370.1"/>
    </source>
</evidence>
<dbReference type="SUPFAM" id="SSF53756">
    <property type="entry name" value="UDP-Glycosyltransferase/glycogen phosphorylase"/>
    <property type="match status" value="2"/>
</dbReference>
<dbReference type="Gene3D" id="3.40.50.2000">
    <property type="entry name" value="Glycogen Phosphorylase B"/>
    <property type="match status" value="2"/>
</dbReference>
<gene>
    <name evidence="3" type="ORF">ACD_80C00078G0004</name>
</gene>
<accession>K1X5A6</accession>
<feature type="domain" description="Glycosyl transferase family 1" evidence="1">
    <location>
        <begin position="5"/>
        <end position="139"/>
    </location>
</feature>
<dbReference type="AlphaFoldDB" id="K1X5A6"/>
<proteinExistence type="predicted"/>
<feature type="domain" description="Glycosyltransferase subfamily 4-like N-terminal" evidence="2">
    <location>
        <begin position="192"/>
        <end position="380"/>
    </location>
</feature>
<name>K1X5A6_9BACT</name>
<dbReference type="EMBL" id="AMFJ01036085">
    <property type="protein sequence ID" value="EKD25370.1"/>
    <property type="molecule type" value="Genomic_DNA"/>
</dbReference>